<dbReference type="Proteomes" id="UP001476798">
    <property type="component" value="Unassembled WGS sequence"/>
</dbReference>
<proteinExistence type="predicted"/>
<keyword evidence="1" id="KW-1133">Transmembrane helix</keyword>
<evidence type="ECO:0000313" key="3">
    <source>
        <dbReference type="Proteomes" id="UP001476798"/>
    </source>
</evidence>
<protein>
    <submittedName>
        <fullName evidence="2">Uncharacterized protein</fullName>
    </submittedName>
</protein>
<accession>A0ABV0NVA2</accession>
<reference evidence="2 3" key="1">
    <citation type="submission" date="2021-06" db="EMBL/GenBank/DDBJ databases">
        <authorList>
            <person name="Palmer J.M."/>
        </authorList>
    </citation>
    <scope>NUCLEOTIDE SEQUENCE [LARGE SCALE GENOMIC DNA]</scope>
    <source>
        <strain evidence="2 3">GA_2019</strain>
        <tissue evidence="2">Muscle</tissue>
    </source>
</reference>
<keyword evidence="1" id="KW-0812">Transmembrane</keyword>
<sequence>MLTKLKCKITIYILNAGVICYTYCESVNIVYFVILHYAIAVMQSCVCVFVYFLVWSLFSLHFSHLFLVFPDPLVSSLIGSPAVLLCIYAFLFSLFPAGSLISSSYSRHCPLSCLRLVALCSGLV</sequence>
<gene>
    <name evidence="2" type="ORF">GOODEAATRI_016785</name>
</gene>
<comment type="caution">
    <text evidence="2">The sequence shown here is derived from an EMBL/GenBank/DDBJ whole genome shotgun (WGS) entry which is preliminary data.</text>
</comment>
<feature type="transmembrane region" description="Helical" evidence="1">
    <location>
        <begin position="72"/>
        <end position="95"/>
    </location>
</feature>
<dbReference type="EMBL" id="JAHRIO010051294">
    <property type="protein sequence ID" value="MEQ2175315.1"/>
    <property type="molecule type" value="Genomic_DNA"/>
</dbReference>
<organism evidence="2 3">
    <name type="scientific">Goodea atripinnis</name>
    <dbReference type="NCBI Taxonomy" id="208336"/>
    <lineage>
        <taxon>Eukaryota</taxon>
        <taxon>Metazoa</taxon>
        <taxon>Chordata</taxon>
        <taxon>Craniata</taxon>
        <taxon>Vertebrata</taxon>
        <taxon>Euteleostomi</taxon>
        <taxon>Actinopterygii</taxon>
        <taxon>Neopterygii</taxon>
        <taxon>Teleostei</taxon>
        <taxon>Neoteleostei</taxon>
        <taxon>Acanthomorphata</taxon>
        <taxon>Ovalentaria</taxon>
        <taxon>Atherinomorphae</taxon>
        <taxon>Cyprinodontiformes</taxon>
        <taxon>Goodeidae</taxon>
        <taxon>Goodea</taxon>
    </lineage>
</organism>
<evidence type="ECO:0000313" key="2">
    <source>
        <dbReference type="EMBL" id="MEQ2175315.1"/>
    </source>
</evidence>
<feature type="transmembrane region" description="Helical" evidence="1">
    <location>
        <begin position="12"/>
        <end position="34"/>
    </location>
</feature>
<evidence type="ECO:0000256" key="1">
    <source>
        <dbReference type="SAM" id="Phobius"/>
    </source>
</evidence>
<feature type="transmembrane region" description="Helical" evidence="1">
    <location>
        <begin position="40"/>
        <end position="60"/>
    </location>
</feature>
<keyword evidence="1" id="KW-0472">Membrane</keyword>
<keyword evidence="3" id="KW-1185">Reference proteome</keyword>
<name>A0ABV0NVA2_9TELE</name>